<protein>
    <submittedName>
        <fullName evidence="4">NADH:flavin oxidoreductase</fullName>
    </submittedName>
</protein>
<dbReference type="CDD" id="cd02803">
    <property type="entry name" value="OYE_like_FMN_family"/>
    <property type="match status" value="1"/>
</dbReference>
<dbReference type="RefSeq" id="WP_144727815.1">
    <property type="nucleotide sequence ID" value="NZ_CAWOWR010000147.1"/>
</dbReference>
<comment type="caution">
    <text evidence="4">The sequence shown here is derived from an EMBL/GenBank/DDBJ whole genome shotgun (WGS) entry which is preliminary data.</text>
</comment>
<gene>
    <name evidence="4" type="ORF">FQP86_13375</name>
</gene>
<name>A0A558HI06_9GAMM</name>
<keyword evidence="1" id="KW-0285">Flavoprotein</keyword>
<dbReference type="GO" id="GO:0016491">
    <property type="term" value="F:oxidoreductase activity"/>
    <property type="evidence" value="ECO:0007669"/>
    <property type="project" value="UniProtKB-KW"/>
</dbReference>
<dbReference type="InterPro" id="IPR013785">
    <property type="entry name" value="Aldolase_TIM"/>
</dbReference>
<dbReference type="InterPro" id="IPR001155">
    <property type="entry name" value="OxRdtase_FMN_N"/>
</dbReference>
<feature type="domain" description="NADH:flavin oxidoreductase/NADH oxidase N-terminal" evidence="3">
    <location>
        <begin position="6"/>
        <end position="352"/>
    </location>
</feature>
<evidence type="ECO:0000256" key="2">
    <source>
        <dbReference type="ARBA" id="ARBA00023002"/>
    </source>
</evidence>
<dbReference type="Pfam" id="PF00724">
    <property type="entry name" value="Oxidored_FMN"/>
    <property type="match status" value="1"/>
</dbReference>
<organism evidence="4 5">
    <name type="scientific">Cobetia crustatorum</name>
    <dbReference type="NCBI Taxonomy" id="553385"/>
    <lineage>
        <taxon>Bacteria</taxon>
        <taxon>Pseudomonadati</taxon>
        <taxon>Pseudomonadota</taxon>
        <taxon>Gammaproteobacteria</taxon>
        <taxon>Oceanospirillales</taxon>
        <taxon>Halomonadaceae</taxon>
        <taxon>Cobetia</taxon>
    </lineage>
</organism>
<accession>A0A558HI06</accession>
<dbReference type="GO" id="GO:0010181">
    <property type="term" value="F:FMN binding"/>
    <property type="evidence" value="ECO:0007669"/>
    <property type="project" value="InterPro"/>
</dbReference>
<keyword evidence="2" id="KW-0560">Oxidoreductase</keyword>
<dbReference type="SUPFAM" id="SSF51395">
    <property type="entry name" value="FMN-linked oxidoreductases"/>
    <property type="match status" value="1"/>
</dbReference>
<dbReference type="InterPro" id="IPR051799">
    <property type="entry name" value="NADH_flavin_oxidoreductase"/>
</dbReference>
<dbReference type="STRING" id="553385.GCA_000591415_03478"/>
<dbReference type="EMBL" id="VNFH01000009">
    <property type="protein sequence ID" value="TVU68765.1"/>
    <property type="molecule type" value="Genomic_DNA"/>
</dbReference>
<dbReference type="PANTHER" id="PTHR43656">
    <property type="entry name" value="BINDING OXIDOREDUCTASE, PUTATIVE (AFU_ORTHOLOGUE AFUA_2G08260)-RELATED"/>
    <property type="match status" value="1"/>
</dbReference>
<evidence type="ECO:0000313" key="5">
    <source>
        <dbReference type="Proteomes" id="UP000319941"/>
    </source>
</evidence>
<keyword evidence="5" id="KW-1185">Reference proteome</keyword>
<sequence>MTDTTSLFSPLSFAGHELGNRAVLAPMTRTSAQDNGQVHHDMVDYYRDFARGQFSLLITEGLYTDEAFSQGYANQPGLANQTQQVSWRCVVDAVHQQEGRIIAQLMHAGAQTQHNRFKDEVVAPSECRASGEMLSFYGGSGLFPLAREISEQEIHEAIAGFATSARLAKEAGFDGIELHGANGYLIHQFISNRFNQRDDAWGGDALARLAFPLAVIRSVREAVGEDFPIGMRLSQGTVTEPGLQWQGGPDAARQRLAYLMESGLDFLHLTSGDAQAPAFPEAEDEADRQLSLTALAAQVREAQHANVTLIANGGTDSQEKADAVLAQADLVAVGRSALANHDWPKRLKRGTPLTSFDFAMLSPLATLANEEDWRIANDKPANCEGRC</sequence>
<evidence type="ECO:0000256" key="1">
    <source>
        <dbReference type="ARBA" id="ARBA00022630"/>
    </source>
</evidence>
<evidence type="ECO:0000313" key="4">
    <source>
        <dbReference type="EMBL" id="TVU68765.1"/>
    </source>
</evidence>
<reference evidence="4 5" key="1">
    <citation type="submission" date="2019-07" db="EMBL/GenBank/DDBJ databases">
        <title>Diversity of Bacteria from Kongsfjorden, Arctic.</title>
        <authorList>
            <person name="Yu Y."/>
        </authorList>
    </citation>
    <scope>NUCLEOTIDE SEQUENCE [LARGE SCALE GENOMIC DNA]</scope>
    <source>
        <strain evidence="4 5">SM1923</strain>
    </source>
</reference>
<dbReference type="PANTHER" id="PTHR43656:SF2">
    <property type="entry name" value="BINDING OXIDOREDUCTASE, PUTATIVE (AFU_ORTHOLOGUE AFUA_2G08260)-RELATED"/>
    <property type="match status" value="1"/>
</dbReference>
<dbReference type="Gene3D" id="3.20.20.70">
    <property type="entry name" value="Aldolase class I"/>
    <property type="match status" value="1"/>
</dbReference>
<evidence type="ECO:0000259" key="3">
    <source>
        <dbReference type="Pfam" id="PF00724"/>
    </source>
</evidence>
<proteinExistence type="predicted"/>
<dbReference type="Proteomes" id="UP000319941">
    <property type="component" value="Unassembled WGS sequence"/>
</dbReference>
<dbReference type="AlphaFoldDB" id="A0A558HI06"/>
<dbReference type="OrthoDB" id="8523426at2"/>